<comment type="similarity">
    <text evidence="1">Belongs to the cytochrome P450 family.</text>
</comment>
<dbReference type="PANTHER" id="PTHR24300">
    <property type="entry name" value="CYTOCHROME P450 508A4-RELATED"/>
    <property type="match status" value="1"/>
</dbReference>
<dbReference type="GO" id="GO:0006805">
    <property type="term" value="P:xenobiotic metabolic process"/>
    <property type="evidence" value="ECO:0007669"/>
    <property type="project" value="TreeGrafter"/>
</dbReference>
<dbReference type="WBParaSite" id="PSU_v2.g10375.t1">
    <property type="protein sequence ID" value="PSU_v2.g10375.t1"/>
    <property type="gene ID" value="PSU_v2.g10375"/>
</dbReference>
<dbReference type="Proteomes" id="UP000887577">
    <property type="component" value="Unplaced"/>
</dbReference>
<dbReference type="InterPro" id="IPR001128">
    <property type="entry name" value="Cyt_P450"/>
</dbReference>
<dbReference type="Pfam" id="PF00067">
    <property type="entry name" value="p450"/>
    <property type="match status" value="1"/>
</dbReference>
<dbReference type="InterPro" id="IPR050182">
    <property type="entry name" value="Cytochrome_P450_fam2"/>
</dbReference>
<dbReference type="SUPFAM" id="SSF48264">
    <property type="entry name" value="Cytochrome P450"/>
    <property type="match status" value="1"/>
</dbReference>
<evidence type="ECO:0000313" key="6">
    <source>
        <dbReference type="WBParaSite" id="PSU_v2.g10375.t1"/>
    </source>
</evidence>
<evidence type="ECO:0000256" key="4">
    <source>
        <dbReference type="ARBA" id="ARBA00023033"/>
    </source>
</evidence>
<dbReference type="GO" id="GO:0006082">
    <property type="term" value="P:organic acid metabolic process"/>
    <property type="evidence" value="ECO:0007669"/>
    <property type="project" value="TreeGrafter"/>
</dbReference>
<dbReference type="GO" id="GO:0005506">
    <property type="term" value="F:iron ion binding"/>
    <property type="evidence" value="ECO:0007669"/>
    <property type="project" value="InterPro"/>
</dbReference>
<dbReference type="PANTHER" id="PTHR24300:SF375">
    <property type="entry name" value="CYTOCHROME P450 FAMILY"/>
    <property type="match status" value="1"/>
</dbReference>
<keyword evidence="4" id="KW-0503">Monooxygenase</keyword>
<organism evidence="5 6">
    <name type="scientific">Panagrolaimus superbus</name>
    <dbReference type="NCBI Taxonomy" id="310955"/>
    <lineage>
        <taxon>Eukaryota</taxon>
        <taxon>Metazoa</taxon>
        <taxon>Ecdysozoa</taxon>
        <taxon>Nematoda</taxon>
        <taxon>Chromadorea</taxon>
        <taxon>Rhabditida</taxon>
        <taxon>Tylenchina</taxon>
        <taxon>Panagrolaimomorpha</taxon>
        <taxon>Panagrolaimoidea</taxon>
        <taxon>Panagrolaimidae</taxon>
        <taxon>Panagrolaimus</taxon>
    </lineage>
</organism>
<accession>A0A914XQU5</accession>
<dbReference type="GO" id="GO:0016712">
    <property type="term" value="F:oxidoreductase activity, acting on paired donors, with incorporation or reduction of molecular oxygen, reduced flavin or flavoprotein as one donor, and incorporation of one atom of oxygen"/>
    <property type="evidence" value="ECO:0007669"/>
    <property type="project" value="TreeGrafter"/>
</dbReference>
<evidence type="ECO:0000256" key="2">
    <source>
        <dbReference type="ARBA" id="ARBA00022723"/>
    </source>
</evidence>
<dbReference type="InterPro" id="IPR036396">
    <property type="entry name" value="Cyt_P450_sf"/>
</dbReference>
<reference evidence="6" key="1">
    <citation type="submission" date="2022-11" db="UniProtKB">
        <authorList>
            <consortium name="WormBaseParasite"/>
        </authorList>
    </citation>
    <scope>IDENTIFICATION</scope>
</reference>
<name>A0A914XQU5_9BILA</name>
<protein>
    <submittedName>
        <fullName evidence="6">Uncharacterized protein</fullName>
    </submittedName>
</protein>
<evidence type="ECO:0000313" key="5">
    <source>
        <dbReference type="Proteomes" id="UP000887577"/>
    </source>
</evidence>
<dbReference type="Gene3D" id="1.10.630.10">
    <property type="entry name" value="Cytochrome P450"/>
    <property type="match status" value="1"/>
</dbReference>
<evidence type="ECO:0000256" key="1">
    <source>
        <dbReference type="ARBA" id="ARBA00010617"/>
    </source>
</evidence>
<dbReference type="GO" id="GO:0005737">
    <property type="term" value="C:cytoplasm"/>
    <property type="evidence" value="ECO:0007669"/>
    <property type="project" value="TreeGrafter"/>
</dbReference>
<dbReference type="AlphaFoldDB" id="A0A914XQU5"/>
<sequence>MANATVIVGGHEAMKSIFIKNGDKVVDRTNFIVLEDIKGGRLGIADASGPLWKSQRKFFLHVLRDFGVGKPVLENTIITQASDVCAYFKSLNGQPITLTKIFSDKVDSVFCCQ</sequence>
<keyword evidence="4" id="KW-0560">Oxidoreductase</keyword>
<keyword evidence="2" id="KW-0479">Metal-binding</keyword>
<keyword evidence="3" id="KW-0408">Iron</keyword>
<evidence type="ECO:0000256" key="3">
    <source>
        <dbReference type="ARBA" id="ARBA00023004"/>
    </source>
</evidence>
<proteinExistence type="inferred from homology"/>
<dbReference type="GO" id="GO:0020037">
    <property type="term" value="F:heme binding"/>
    <property type="evidence" value="ECO:0007669"/>
    <property type="project" value="InterPro"/>
</dbReference>
<keyword evidence="5" id="KW-1185">Reference proteome</keyword>